<keyword evidence="10" id="KW-1185">Reference proteome</keyword>
<evidence type="ECO:0000256" key="3">
    <source>
        <dbReference type="ARBA" id="ARBA00022806"/>
    </source>
</evidence>
<name>A0AAW4Q7E9_RALPI</name>
<dbReference type="InterPro" id="IPR014016">
    <property type="entry name" value="UvrD-like_ATP-bd"/>
</dbReference>
<evidence type="ECO:0000313" key="11">
    <source>
        <dbReference type="Proteomes" id="UP001199322"/>
    </source>
</evidence>
<dbReference type="GO" id="GO:0003677">
    <property type="term" value="F:DNA binding"/>
    <property type="evidence" value="ECO:0007669"/>
    <property type="project" value="InterPro"/>
</dbReference>
<dbReference type="GO" id="GO:0000725">
    <property type="term" value="P:recombinational repair"/>
    <property type="evidence" value="ECO:0007669"/>
    <property type="project" value="TreeGrafter"/>
</dbReference>
<protein>
    <recommendedName>
        <fullName evidence="5">DNA 3'-5' helicase II</fullName>
    </recommendedName>
</protein>
<dbReference type="EMBL" id="QGBI01000009">
    <property type="protein sequence ID" value="MBX3890386.1"/>
    <property type="molecule type" value="Genomic_DNA"/>
</dbReference>
<evidence type="ECO:0000256" key="5">
    <source>
        <dbReference type="ARBA" id="ARBA00034923"/>
    </source>
</evidence>
<dbReference type="GO" id="GO:0016787">
    <property type="term" value="F:hydrolase activity"/>
    <property type="evidence" value="ECO:0007669"/>
    <property type="project" value="UniProtKB-UniRule"/>
</dbReference>
<keyword evidence="2 6" id="KW-0378">Hydrolase</keyword>
<sequence>MGFIATPEQEAIIGGDLVPQCVIACPGSGKTVTAVRRLVEVRRRLGDSHGYVALFSYSNVAVDTFKQEFGTLLRTLPGLSQRVLIGTVDSFLTTYVLRPHGARTMGASRSPFLVHGTEPFLRGFTVFDGKYPHPISELRVQFKSDGTLEYLLQAAGKPPVPVEAWKAQDVIEKLGKAGAYTHELGRYWALRALAEKDWLLQALCYRFPHILVDEAQDVGPLHGALLDALAGGGSTVSLIGDPNQGIYEFAGADGSFLREYGTKPKVVNFSLSQNRRSVNSIVNVANHLAGAGCTPIREPGPRRHGAFHLPYDEDKLDDLMATFAGILEANQYDKEDAVVVCRGNSTVQRLTGGQSDIGVGATGLFARAAIFRDRGGDIAEAFRCVVDAFVRLIENAPNDFKQDVLTSTAEGSARQARRLLWEFLRSPAEGLPAATLQAKSTWHPQLKARVEALLEAVESQTDIARSQNWGRNLTIKDLPDKPLWETDLVAAGGAGIRVDTVHQVKGEGVTAVLYLARTADINKLVEGTTTEDGRIGYVAVTRARDLLLLAVPNTAKKALLQAIESKGFEAWVE</sequence>
<evidence type="ECO:0000256" key="2">
    <source>
        <dbReference type="ARBA" id="ARBA00022801"/>
    </source>
</evidence>
<keyword evidence="3 6" id="KW-0347">Helicase</keyword>
<evidence type="ECO:0000313" key="8">
    <source>
        <dbReference type="EMBL" id="CAJ0729140.1"/>
    </source>
</evidence>
<accession>A0AAW4Q7E9</accession>
<feature type="domain" description="UvrD-like helicase ATP-binding" evidence="7">
    <location>
        <begin position="3"/>
        <end position="278"/>
    </location>
</feature>
<dbReference type="Pfam" id="PF00580">
    <property type="entry name" value="UvrD-helicase"/>
    <property type="match status" value="1"/>
</dbReference>
<organism evidence="9 11">
    <name type="scientific">Ralstonia pickettii</name>
    <name type="common">Burkholderia pickettii</name>
    <dbReference type="NCBI Taxonomy" id="329"/>
    <lineage>
        <taxon>Bacteria</taxon>
        <taxon>Pseudomonadati</taxon>
        <taxon>Pseudomonadota</taxon>
        <taxon>Betaproteobacteria</taxon>
        <taxon>Burkholderiales</taxon>
        <taxon>Burkholderiaceae</taxon>
        <taxon>Ralstonia</taxon>
    </lineage>
</organism>
<reference evidence="9" key="1">
    <citation type="submission" date="2018-06" db="EMBL/GenBank/DDBJ databases">
        <authorList>
            <person name="O'Rourke A."/>
        </authorList>
    </citation>
    <scope>NUCLEOTIDE SEQUENCE</scope>
    <source>
        <strain evidence="9">132550021-3</strain>
    </source>
</reference>
<dbReference type="AlphaFoldDB" id="A0AAW4Q7E9"/>
<keyword evidence="4 6" id="KW-0067">ATP-binding</keyword>
<gene>
    <name evidence="8" type="primary">recB_2</name>
    <name evidence="9" type="ORF">DEE74_10990</name>
    <name evidence="8" type="ORF">R38712_03942</name>
</gene>
<dbReference type="Gene3D" id="3.40.50.300">
    <property type="entry name" value="P-loop containing nucleotide triphosphate hydrolases"/>
    <property type="match status" value="2"/>
</dbReference>
<evidence type="ECO:0000313" key="10">
    <source>
        <dbReference type="Proteomes" id="UP001189303"/>
    </source>
</evidence>
<dbReference type="EMBL" id="CATWFT010000015">
    <property type="protein sequence ID" value="CAJ0729140.1"/>
    <property type="molecule type" value="Genomic_DNA"/>
</dbReference>
<evidence type="ECO:0000256" key="1">
    <source>
        <dbReference type="ARBA" id="ARBA00022741"/>
    </source>
</evidence>
<dbReference type="RefSeq" id="WP_012762961.1">
    <property type="nucleotide sequence ID" value="NZ_CATWFT010000015.1"/>
</dbReference>
<dbReference type="InterPro" id="IPR000212">
    <property type="entry name" value="DNA_helicase_UvrD/REP"/>
</dbReference>
<keyword evidence="1 6" id="KW-0547">Nucleotide-binding</keyword>
<evidence type="ECO:0000256" key="4">
    <source>
        <dbReference type="ARBA" id="ARBA00022840"/>
    </source>
</evidence>
<feature type="binding site" evidence="6">
    <location>
        <begin position="24"/>
        <end position="31"/>
    </location>
    <ligand>
        <name>ATP</name>
        <dbReference type="ChEBI" id="CHEBI:30616"/>
    </ligand>
</feature>
<comment type="caution">
    <text evidence="9">The sequence shown here is derived from an EMBL/GenBank/DDBJ whole genome shotgun (WGS) entry which is preliminary data.</text>
</comment>
<dbReference type="GO" id="GO:0043138">
    <property type="term" value="F:3'-5' DNA helicase activity"/>
    <property type="evidence" value="ECO:0007669"/>
    <property type="project" value="TreeGrafter"/>
</dbReference>
<reference evidence="8 10" key="2">
    <citation type="submission" date="2023-07" db="EMBL/GenBank/DDBJ databases">
        <authorList>
            <person name="Peeters C."/>
        </authorList>
    </citation>
    <scope>NUCLEOTIDE SEQUENCE [LARGE SCALE GENOMIC DNA]</scope>
    <source>
        <strain evidence="8 10">R-38712</strain>
    </source>
</reference>
<dbReference type="PANTHER" id="PTHR11070">
    <property type="entry name" value="UVRD / RECB / PCRA DNA HELICASE FAMILY MEMBER"/>
    <property type="match status" value="1"/>
</dbReference>
<dbReference type="InterPro" id="IPR027417">
    <property type="entry name" value="P-loop_NTPase"/>
</dbReference>
<dbReference type="SUPFAM" id="SSF52540">
    <property type="entry name" value="P-loop containing nucleoside triphosphate hydrolases"/>
    <property type="match status" value="1"/>
</dbReference>
<evidence type="ECO:0000259" key="7">
    <source>
        <dbReference type="PROSITE" id="PS51198"/>
    </source>
</evidence>
<dbReference type="PROSITE" id="PS51198">
    <property type="entry name" value="UVRD_HELICASE_ATP_BIND"/>
    <property type="match status" value="1"/>
</dbReference>
<evidence type="ECO:0000256" key="6">
    <source>
        <dbReference type="PROSITE-ProRule" id="PRU00560"/>
    </source>
</evidence>
<dbReference type="GO" id="GO:0005524">
    <property type="term" value="F:ATP binding"/>
    <property type="evidence" value="ECO:0007669"/>
    <property type="project" value="UniProtKB-UniRule"/>
</dbReference>
<dbReference type="Proteomes" id="UP001199322">
    <property type="component" value="Unassembled WGS sequence"/>
</dbReference>
<dbReference type="Proteomes" id="UP001189303">
    <property type="component" value="Unassembled WGS sequence"/>
</dbReference>
<proteinExistence type="predicted"/>
<dbReference type="PANTHER" id="PTHR11070:SF2">
    <property type="entry name" value="ATP-DEPENDENT DNA HELICASE SRS2"/>
    <property type="match status" value="1"/>
</dbReference>
<evidence type="ECO:0000313" key="9">
    <source>
        <dbReference type="EMBL" id="MBX3890386.1"/>
    </source>
</evidence>